<feature type="region of interest" description="Disordered" evidence="1">
    <location>
        <begin position="91"/>
        <end position="137"/>
    </location>
</feature>
<feature type="region of interest" description="Disordered" evidence="1">
    <location>
        <begin position="1"/>
        <end position="67"/>
    </location>
</feature>
<feature type="compositionally biased region" description="Basic residues" evidence="1">
    <location>
        <begin position="188"/>
        <end position="197"/>
    </location>
</feature>
<feature type="compositionally biased region" description="Pro residues" evidence="1">
    <location>
        <begin position="107"/>
        <end position="123"/>
    </location>
</feature>
<keyword evidence="3" id="KW-1185">Reference proteome</keyword>
<sequence length="223" mass="24496">MAMAAQPSPATERPSRSAADQASPARVPCTTEPPLSPGWSRPPQFPRITTRPRPSFSPPGEINTALSGLHSRHGCELRDPAILPLSFYKRRASAPQEHAASTSPLPLSSPSPQSPQASPPPPLMDLHPELSISLVRPPPPPLFSRMISHKHVPLSPPLHGINRRPQHLPSSPSPSSTLRGNRRDQHPSRHQGPRRRILREPIFLLPRRPMPHGHRSSTPAKCR</sequence>
<name>A0A1B6PL41_SORBI</name>
<organism evidence="2 3">
    <name type="scientific">Sorghum bicolor</name>
    <name type="common">Sorghum</name>
    <name type="synonym">Sorghum vulgare</name>
    <dbReference type="NCBI Taxonomy" id="4558"/>
    <lineage>
        <taxon>Eukaryota</taxon>
        <taxon>Viridiplantae</taxon>
        <taxon>Streptophyta</taxon>
        <taxon>Embryophyta</taxon>
        <taxon>Tracheophyta</taxon>
        <taxon>Spermatophyta</taxon>
        <taxon>Magnoliopsida</taxon>
        <taxon>Liliopsida</taxon>
        <taxon>Poales</taxon>
        <taxon>Poaceae</taxon>
        <taxon>PACMAD clade</taxon>
        <taxon>Panicoideae</taxon>
        <taxon>Andropogonodae</taxon>
        <taxon>Andropogoneae</taxon>
        <taxon>Sorghinae</taxon>
        <taxon>Sorghum</taxon>
    </lineage>
</organism>
<dbReference type="InParanoid" id="A0A1B6PL41"/>
<accession>A0A1B6PL41</accession>
<dbReference type="AlphaFoldDB" id="A0A1B6PL41"/>
<evidence type="ECO:0000313" key="2">
    <source>
        <dbReference type="EMBL" id="KXG26391.1"/>
    </source>
</evidence>
<dbReference type="Proteomes" id="UP000000768">
    <property type="component" value="Chromosome 6"/>
</dbReference>
<gene>
    <name evidence="2" type="ORF">SORBI_3006G093600</name>
</gene>
<proteinExistence type="predicted"/>
<reference evidence="2 3" key="1">
    <citation type="journal article" date="2009" name="Nature">
        <title>The Sorghum bicolor genome and the diversification of grasses.</title>
        <authorList>
            <person name="Paterson A.H."/>
            <person name="Bowers J.E."/>
            <person name="Bruggmann R."/>
            <person name="Dubchak I."/>
            <person name="Grimwood J."/>
            <person name="Gundlach H."/>
            <person name="Haberer G."/>
            <person name="Hellsten U."/>
            <person name="Mitros T."/>
            <person name="Poliakov A."/>
            <person name="Schmutz J."/>
            <person name="Spannagl M."/>
            <person name="Tang H."/>
            <person name="Wang X."/>
            <person name="Wicker T."/>
            <person name="Bharti A.K."/>
            <person name="Chapman J."/>
            <person name="Feltus F.A."/>
            <person name="Gowik U."/>
            <person name="Grigoriev I.V."/>
            <person name="Lyons E."/>
            <person name="Maher C.A."/>
            <person name="Martis M."/>
            <person name="Narechania A."/>
            <person name="Otillar R.P."/>
            <person name="Penning B.W."/>
            <person name="Salamov A.A."/>
            <person name="Wang Y."/>
            <person name="Zhang L."/>
            <person name="Carpita N.C."/>
            <person name="Freeling M."/>
            <person name="Gingle A.R."/>
            <person name="Hash C.T."/>
            <person name="Keller B."/>
            <person name="Klein P."/>
            <person name="Kresovich S."/>
            <person name="McCann M.C."/>
            <person name="Ming R."/>
            <person name="Peterson D.G."/>
            <person name="Mehboob-ur-Rahman"/>
            <person name="Ware D."/>
            <person name="Westhoff P."/>
            <person name="Mayer K.F."/>
            <person name="Messing J."/>
            <person name="Rokhsar D.S."/>
        </authorList>
    </citation>
    <scope>NUCLEOTIDE SEQUENCE [LARGE SCALE GENOMIC DNA]</scope>
    <source>
        <strain evidence="3">cv. BTx623</strain>
    </source>
</reference>
<protein>
    <submittedName>
        <fullName evidence="2">Uncharacterized protein</fullName>
    </submittedName>
</protein>
<dbReference type="Gramene" id="KXG26391">
    <property type="protein sequence ID" value="KXG26391"/>
    <property type="gene ID" value="SORBI_3006G093600"/>
</dbReference>
<evidence type="ECO:0000313" key="3">
    <source>
        <dbReference type="Proteomes" id="UP000000768"/>
    </source>
</evidence>
<dbReference type="EMBL" id="CM000765">
    <property type="protein sequence ID" value="KXG26391.1"/>
    <property type="molecule type" value="Genomic_DNA"/>
</dbReference>
<reference evidence="3" key="2">
    <citation type="journal article" date="2018" name="Plant J.">
        <title>The Sorghum bicolor reference genome: improved assembly, gene annotations, a transcriptome atlas, and signatures of genome organization.</title>
        <authorList>
            <person name="McCormick R.F."/>
            <person name="Truong S.K."/>
            <person name="Sreedasyam A."/>
            <person name="Jenkins J."/>
            <person name="Shu S."/>
            <person name="Sims D."/>
            <person name="Kennedy M."/>
            <person name="Amirebrahimi M."/>
            <person name="Weers B.D."/>
            <person name="McKinley B."/>
            <person name="Mattison A."/>
            <person name="Morishige D.T."/>
            <person name="Grimwood J."/>
            <person name="Schmutz J."/>
            <person name="Mullet J.E."/>
        </authorList>
    </citation>
    <scope>NUCLEOTIDE SEQUENCE [LARGE SCALE GENOMIC DNA]</scope>
    <source>
        <strain evidence="3">cv. BTx623</strain>
    </source>
</reference>
<feature type="region of interest" description="Disordered" evidence="1">
    <location>
        <begin position="154"/>
        <end position="223"/>
    </location>
</feature>
<evidence type="ECO:0000256" key="1">
    <source>
        <dbReference type="SAM" id="MobiDB-lite"/>
    </source>
</evidence>